<dbReference type="InterPro" id="IPR050091">
    <property type="entry name" value="PKS_NRPS_Biosynth_Enz"/>
</dbReference>
<sequence length="136" mass="14114">MRNRLASATGVSLPAGLVFDHPTPDALARHLLRRLTDAPRPGPATRTATPSGTATDEPVAIVAMGCRYPGGVRSPEDLWRLLTTGTDAIGGFPEDRGWNLDLLSASGGTAGSSSTLQGGFLYDAAEFDAAFFGISP</sequence>
<dbReference type="InterPro" id="IPR014030">
    <property type="entry name" value="Ketoacyl_synth_N"/>
</dbReference>
<proteinExistence type="predicted"/>
<dbReference type="PANTHER" id="PTHR43775:SF51">
    <property type="entry name" value="INACTIVE PHENOLPHTHIOCEROL SYNTHESIS POLYKETIDE SYNTHASE TYPE I PKS1-RELATED"/>
    <property type="match status" value="1"/>
</dbReference>
<evidence type="ECO:0000256" key="1">
    <source>
        <dbReference type="ARBA" id="ARBA00022679"/>
    </source>
</evidence>
<reference evidence="4 5" key="1">
    <citation type="submission" date="2015-02" db="EMBL/GenBank/DDBJ databases">
        <authorList>
            <person name="Ju K.-S."/>
            <person name="Doroghazi J.R."/>
            <person name="Metcalf W."/>
        </authorList>
    </citation>
    <scope>NUCLEOTIDE SEQUENCE [LARGE SCALE GENOMIC DNA]</scope>
    <source>
        <strain evidence="4 5">NRRL ISP-5550</strain>
    </source>
</reference>
<dbReference type="AlphaFoldDB" id="A0A0F4ICM2"/>
<organism evidence="4 5">
    <name type="scientific">Streptomyces katrae</name>
    <dbReference type="NCBI Taxonomy" id="68223"/>
    <lineage>
        <taxon>Bacteria</taxon>
        <taxon>Bacillati</taxon>
        <taxon>Actinomycetota</taxon>
        <taxon>Actinomycetes</taxon>
        <taxon>Kitasatosporales</taxon>
        <taxon>Streptomycetaceae</taxon>
        <taxon>Streptomyces</taxon>
    </lineage>
</organism>
<dbReference type="EMBL" id="JZWV01001560">
    <property type="protein sequence ID" value="KJY19218.1"/>
    <property type="molecule type" value="Genomic_DNA"/>
</dbReference>
<dbReference type="InterPro" id="IPR016039">
    <property type="entry name" value="Thiolase-like"/>
</dbReference>
<gene>
    <name evidence="4" type="ORF">VR44_39180</name>
</gene>
<evidence type="ECO:0000313" key="5">
    <source>
        <dbReference type="Proteomes" id="UP000033551"/>
    </source>
</evidence>
<feature type="domain" description="Carrier" evidence="3">
    <location>
        <begin position="1"/>
        <end position="35"/>
    </location>
</feature>
<accession>A0A0F4ICM2</accession>
<keyword evidence="1" id="KW-0808">Transferase</keyword>
<dbReference type="SUPFAM" id="SSF47336">
    <property type="entry name" value="ACP-like"/>
    <property type="match status" value="1"/>
</dbReference>
<protein>
    <submittedName>
        <fullName evidence="4">Polyketide synthase</fullName>
    </submittedName>
</protein>
<evidence type="ECO:0000256" key="2">
    <source>
        <dbReference type="ARBA" id="ARBA00023268"/>
    </source>
</evidence>
<dbReference type="PANTHER" id="PTHR43775">
    <property type="entry name" value="FATTY ACID SYNTHASE"/>
    <property type="match status" value="1"/>
</dbReference>
<dbReference type="SUPFAM" id="SSF53901">
    <property type="entry name" value="Thiolase-like"/>
    <property type="match status" value="1"/>
</dbReference>
<dbReference type="InterPro" id="IPR036736">
    <property type="entry name" value="ACP-like_sf"/>
</dbReference>
<keyword evidence="5" id="KW-1185">Reference proteome</keyword>
<keyword evidence="2" id="KW-0511">Multifunctional enzyme</keyword>
<name>A0A0F4ICM2_9ACTN</name>
<dbReference type="Pfam" id="PF00109">
    <property type="entry name" value="ketoacyl-synt"/>
    <property type="match status" value="1"/>
</dbReference>
<dbReference type="GO" id="GO:0006633">
    <property type="term" value="P:fatty acid biosynthetic process"/>
    <property type="evidence" value="ECO:0007669"/>
    <property type="project" value="TreeGrafter"/>
</dbReference>
<dbReference type="PROSITE" id="PS50075">
    <property type="entry name" value="CARRIER"/>
    <property type="match status" value="1"/>
</dbReference>
<dbReference type="GO" id="GO:0004312">
    <property type="term" value="F:fatty acid synthase activity"/>
    <property type="evidence" value="ECO:0007669"/>
    <property type="project" value="TreeGrafter"/>
</dbReference>
<evidence type="ECO:0000259" key="3">
    <source>
        <dbReference type="PROSITE" id="PS50075"/>
    </source>
</evidence>
<dbReference type="Gene3D" id="1.10.1200.10">
    <property type="entry name" value="ACP-like"/>
    <property type="match status" value="1"/>
</dbReference>
<dbReference type="Gene3D" id="3.40.47.10">
    <property type="match status" value="1"/>
</dbReference>
<dbReference type="InterPro" id="IPR009081">
    <property type="entry name" value="PP-bd_ACP"/>
</dbReference>
<dbReference type="Proteomes" id="UP000033551">
    <property type="component" value="Unassembled WGS sequence"/>
</dbReference>
<comment type="caution">
    <text evidence="4">The sequence shown here is derived from an EMBL/GenBank/DDBJ whole genome shotgun (WGS) entry which is preliminary data.</text>
</comment>
<evidence type="ECO:0000313" key="4">
    <source>
        <dbReference type="EMBL" id="KJY19218.1"/>
    </source>
</evidence>
<feature type="non-terminal residue" evidence="4">
    <location>
        <position position="136"/>
    </location>
</feature>